<sequence length="148" mass="17253">MERIQYRFMRIEDIDEVMEVEHSSFTLPWTKESFYYELEQNHFAHYLVVVVNDKVAGYCGSWIILDEAHVTNIAVLPQYRGRGFGEALLSKMMELARELGAKTMTLEVRVSNMPAQSLYKKLGFQKGGIRKGYYTDNQEDALIMWVNL</sequence>
<dbReference type="RefSeq" id="WP_003354024.1">
    <property type="nucleotide sequence ID" value="NZ_JH414752.1"/>
</dbReference>
<gene>
    <name evidence="7" type="ORF">HMPREF1015_02407</name>
</gene>
<evidence type="ECO:0000313" key="8">
    <source>
        <dbReference type="Proteomes" id="UP000011747"/>
    </source>
</evidence>
<accession>G9QKZ7</accession>
<keyword evidence="3 7" id="KW-0808">Transferase</keyword>
<evidence type="ECO:0000256" key="3">
    <source>
        <dbReference type="ARBA" id="ARBA00022679"/>
    </source>
</evidence>
<dbReference type="InterPro" id="IPR000182">
    <property type="entry name" value="GNAT_dom"/>
</dbReference>
<dbReference type="Proteomes" id="UP000011747">
    <property type="component" value="Unassembled WGS sequence"/>
</dbReference>
<evidence type="ECO:0000256" key="5">
    <source>
        <dbReference type="RuleBase" id="RU363094"/>
    </source>
</evidence>
<reference evidence="7 8" key="1">
    <citation type="submission" date="2011-09" db="EMBL/GenBank/DDBJ databases">
        <title>The Genome Sequence of Bacillus smithii 7_3_47FAA.</title>
        <authorList>
            <consortium name="The Broad Institute Genome Sequencing Platform"/>
            <person name="Earl A."/>
            <person name="Ward D."/>
            <person name="Feldgarden M."/>
            <person name="Gevers D."/>
            <person name="Daigneault M."/>
            <person name="Strauss J."/>
            <person name="Allen-Vercoe E."/>
            <person name="Young S.K."/>
            <person name="Zeng Q."/>
            <person name="Gargeya S."/>
            <person name="Fitzgerald M."/>
            <person name="Haas B."/>
            <person name="Abouelleil A."/>
            <person name="Alvarado L."/>
            <person name="Arachchi H.M."/>
            <person name="Berlin A."/>
            <person name="Brown A."/>
            <person name="Chapman S.B."/>
            <person name="Chen Z."/>
            <person name="Dunbar C."/>
            <person name="Freedman E."/>
            <person name="Gearin G."/>
            <person name="Goldberg J."/>
            <person name="Griggs A."/>
            <person name="Gujja S."/>
            <person name="Heiman D."/>
            <person name="Howarth C."/>
            <person name="Larson L."/>
            <person name="Lui A."/>
            <person name="MacDonald P.J.P."/>
            <person name="Montmayeur A."/>
            <person name="Murphy C."/>
            <person name="Neiman D."/>
            <person name="Pearson M."/>
            <person name="Priest M."/>
            <person name="Roberts A."/>
            <person name="Saif S."/>
            <person name="Shea T."/>
            <person name="Shenoy N."/>
            <person name="Sisk P."/>
            <person name="Stolte C."/>
            <person name="Sykes S."/>
            <person name="Wortman J."/>
            <person name="Nusbaum C."/>
            <person name="Birren B."/>
        </authorList>
    </citation>
    <scope>NUCLEOTIDE SEQUENCE [LARGE SCALE GENOMIC DNA]</scope>
    <source>
        <strain evidence="7 8">7_3_47FAA</strain>
    </source>
</reference>
<evidence type="ECO:0000259" key="6">
    <source>
        <dbReference type="PROSITE" id="PS51186"/>
    </source>
</evidence>
<keyword evidence="4" id="KW-0012">Acyltransferase</keyword>
<dbReference type="NCBIfam" id="TIGR01575">
    <property type="entry name" value="rimI"/>
    <property type="match status" value="1"/>
</dbReference>
<dbReference type="PANTHER" id="PTHR43420">
    <property type="entry name" value="ACETYLTRANSFERASE"/>
    <property type="match status" value="1"/>
</dbReference>
<keyword evidence="8" id="KW-1185">Reference proteome</keyword>
<evidence type="ECO:0000256" key="4">
    <source>
        <dbReference type="ARBA" id="ARBA00023315"/>
    </source>
</evidence>
<evidence type="ECO:0000256" key="1">
    <source>
        <dbReference type="ARBA" id="ARBA00005395"/>
    </source>
</evidence>
<dbReference type="HOGENOM" id="CLU_013985_23_3_9"/>
<name>G9QKZ7_9BACI</name>
<dbReference type="EC" id="2.3.1.266" evidence="5"/>
<comment type="subcellular location">
    <subcellularLocation>
        <location evidence="5">Cytoplasm</location>
    </subcellularLocation>
</comment>
<dbReference type="InterPro" id="IPR050680">
    <property type="entry name" value="YpeA/RimI_acetyltransf"/>
</dbReference>
<dbReference type="EMBL" id="ACWF01000089">
    <property type="protein sequence ID" value="EHL78167.1"/>
    <property type="molecule type" value="Genomic_DNA"/>
</dbReference>
<evidence type="ECO:0000313" key="7">
    <source>
        <dbReference type="EMBL" id="EHL78167.1"/>
    </source>
</evidence>
<comment type="caution">
    <text evidence="7">The sequence shown here is derived from an EMBL/GenBank/DDBJ whole genome shotgun (WGS) entry which is preliminary data.</text>
</comment>
<dbReference type="PANTHER" id="PTHR43420:SF44">
    <property type="entry name" value="ACETYLTRANSFERASE YPEA"/>
    <property type="match status" value="1"/>
</dbReference>
<dbReference type="PROSITE" id="PS51186">
    <property type="entry name" value="GNAT"/>
    <property type="match status" value="1"/>
</dbReference>
<dbReference type="Gene3D" id="3.40.630.30">
    <property type="match status" value="1"/>
</dbReference>
<comment type="function">
    <text evidence="5">Acetylates the N-terminal alanine of ribosomal protein bS18.</text>
</comment>
<dbReference type="InterPro" id="IPR016181">
    <property type="entry name" value="Acyl_CoA_acyltransferase"/>
</dbReference>
<dbReference type="SUPFAM" id="SSF55729">
    <property type="entry name" value="Acyl-CoA N-acyltransferases (Nat)"/>
    <property type="match status" value="1"/>
</dbReference>
<protein>
    <recommendedName>
        <fullName evidence="5">[Ribosomal protein bS18]-alanine N-acetyltransferase</fullName>
        <ecNumber evidence="5">2.3.1.266</ecNumber>
    </recommendedName>
</protein>
<evidence type="ECO:0000256" key="2">
    <source>
        <dbReference type="ARBA" id="ARBA00022490"/>
    </source>
</evidence>
<comment type="catalytic activity">
    <reaction evidence="5">
        <text>N-terminal L-alanyl-[ribosomal protein bS18] + acetyl-CoA = N-terminal N(alpha)-acetyl-L-alanyl-[ribosomal protein bS18] + CoA + H(+)</text>
        <dbReference type="Rhea" id="RHEA:43756"/>
        <dbReference type="Rhea" id="RHEA-COMP:10676"/>
        <dbReference type="Rhea" id="RHEA-COMP:10677"/>
        <dbReference type="ChEBI" id="CHEBI:15378"/>
        <dbReference type="ChEBI" id="CHEBI:57287"/>
        <dbReference type="ChEBI" id="CHEBI:57288"/>
        <dbReference type="ChEBI" id="CHEBI:64718"/>
        <dbReference type="ChEBI" id="CHEBI:83683"/>
        <dbReference type="EC" id="2.3.1.266"/>
    </reaction>
</comment>
<dbReference type="Pfam" id="PF00583">
    <property type="entry name" value="Acetyltransf_1"/>
    <property type="match status" value="1"/>
</dbReference>
<dbReference type="GO" id="GO:0008999">
    <property type="term" value="F:protein-N-terminal-alanine acetyltransferase activity"/>
    <property type="evidence" value="ECO:0007669"/>
    <property type="project" value="UniProtKB-EC"/>
</dbReference>
<dbReference type="CDD" id="cd04301">
    <property type="entry name" value="NAT_SF"/>
    <property type="match status" value="1"/>
</dbReference>
<proteinExistence type="inferred from homology"/>
<dbReference type="PATRIC" id="fig|665952.3.peg.1707"/>
<dbReference type="InterPro" id="IPR006464">
    <property type="entry name" value="AcTrfase_RimI/Ard1"/>
</dbReference>
<feature type="domain" description="N-acetyltransferase" evidence="6">
    <location>
        <begin position="4"/>
        <end position="148"/>
    </location>
</feature>
<keyword evidence="2 5" id="KW-0963">Cytoplasm</keyword>
<dbReference type="AlphaFoldDB" id="G9QKZ7"/>
<dbReference type="GO" id="GO:0005737">
    <property type="term" value="C:cytoplasm"/>
    <property type="evidence" value="ECO:0007669"/>
    <property type="project" value="UniProtKB-SubCell"/>
</dbReference>
<organism evidence="7 8">
    <name type="scientific">Bacillus smithii 7_3_47FAA</name>
    <dbReference type="NCBI Taxonomy" id="665952"/>
    <lineage>
        <taxon>Bacteria</taxon>
        <taxon>Bacillati</taxon>
        <taxon>Bacillota</taxon>
        <taxon>Bacilli</taxon>
        <taxon>Bacillales</taxon>
        <taxon>Bacillaceae</taxon>
        <taxon>Bacillus</taxon>
    </lineage>
</organism>
<comment type="similarity">
    <text evidence="1 5">Belongs to the acetyltransferase family. RimI subfamily.</text>
</comment>